<keyword evidence="1" id="KW-0808">Transferase</keyword>
<organism evidence="1 2">
    <name type="scientific">Kineothrix sedimenti</name>
    <dbReference type="NCBI Taxonomy" id="3123317"/>
    <lineage>
        <taxon>Bacteria</taxon>
        <taxon>Bacillati</taxon>
        <taxon>Bacillota</taxon>
        <taxon>Clostridia</taxon>
        <taxon>Lachnospirales</taxon>
        <taxon>Lachnospiraceae</taxon>
        <taxon>Kineothrix</taxon>
    </lineage>
</organism>
<keyword evidence="1" id="KW-0489">Methyltransferase</keyword>
<dbReference type="PANTHER" id="PTHR38451:SF1">
    <property type="entry name" value="TRNA (ADENINE(22)-N(1))-METHYLTRANSFERASE"/>
    <property type="match status" value="1"/>
</dbReference>
<gene>
    <name evidence="1" type="ORF">V6984_14870</name>
</gene>
<protein>
    <submittedName>
        <fullName evidence="1">Class I SAM-dependent methyltransferase</fullName>
        <ecNumber evidence="1">2.1.1.-</ecNumber>
    </submittedName>
</protein>
<dbReference type="InterPro" id="IPR006901">
    <property type="entry name" value="TrmK"/>
</dbReference>
<dbReference type="Proteomes" id="UP001451571">
    <property type="component" value="Chromosome"/>
</dbReference>
<dbReference type="GO" id="GO:0008168">
    <property type="term" value="F:methyltransferase activity"/>
    <property type="evidence" value="ECO:0007669"/>
    <property type="project" value="UniProtKB-KW"/>
</dbReference>
<dbReference type="SUPFAM" id="SSF53335">
    <property type="entry name" value="S-adenosyl-L-methionine-dependent methyltransferases"/>
    <property type="match status" value="1"/>
</dbReference>
<dbReference type="Gene3D" id="3.40.50.150">
    <property type="entry name" value="Vaccinia Virus protein VP39"/>
    <property type="match status" value="1"/>
</dbReference>
<proteinExistence type="predicted"/>
<dbReference type="Pfam" id="PF12847">
    <property type="entry name" value="Methyltransf_18"/>
    <property type="match status" value="1"/>
</dbReference>
<name>A0ABZ3ET51_9FIRM</name>
<keyword evidence="2" id="KW-1185">Reference proteome</keyword>
<dbReference type="GO" id="GO:0032259">
    <property type="term" value="P:methylation"/>
    <property type="evidence" value="ECO:0007669"/>
    <property type="project" value="UniProtKB-KW"/>
</dbReference>
<accession>A0ABZ3ET51</accession>
<evidence type="ECO:0000313" key="2">
    <source>
        <dbReference type="Proteomes" id="UP001451571"/>
    </source>
</evidence>
<dbReference type="EMBL" id="CP146256">
    <property type="protein sequence ID" value="XAH72784.1"/>
    <property type="molecule type" value="Genomic_DNA"/>
</dbReference>
<evidence type="ECO:0000313" key="1">
    <source>
        <dbReference type="EMBL" id="XAH72784.1"/>
    </source>
</evidence>
<dbReference type="PIRSF" id="PIRSF018637">
    <property type="entry name" value="TrmK"/>
    <property type="match status" value="1"/>
</dbReference>
<dbReference type="PANTHER" id="PTHR38451">
    <property type="entry name" value="TRNA (ADENINE(22)-N(1))-METHYLTRANSFERASE"/>
    <property type="match status" value="1"/>
</dbReference>
<dbReference type="RefSeq" id="WP_342756398.1">
    <property type="nucleotide sequence ID" value="NZ_CP146256.1"/>
</dbReference>
<dbReference type="EC" id="2.1.1.-" evidence="1"/>
<sequence length="260" mass="29259">MNLKGNLNVDLRPREVGLSDRMLCVAGMVTKGNVVCDVGCDHGFVPIYLVKNGISPRALAMDVGKGPLEAANEHIKEYALTDYIETRLSDGVTALRRGEADTLICAGMGGKLMKRIMEEGKDKIRFMQEVILQPQSEIQGIREFLRKQDYHIMDEDMILEDRKYYPVIKACPGTGKDEDSALQPVNRRVSDKYGPILLEKRNPVLHGFLMKERALCEEILAGLKKAAGGNEQQSSRRDRRQKEIEGRIKDIDSALSYFLF</sequence>
<reference evidence="1 2" key="1">
    <citation type="submission" date="2024-02" db="EMBL/GenBank/DDBJ databases">
        <title>Bacterial strain from lacustrine sediment.</title>
        <authorList>
            <person name="Petit C."/>
            <person name="Fadhlaoui K."/>
        </authorList>
    </citation>
    <scope>NUCLEOTIDE SEQUENCE [LARGE SCALE GENOMIC DNA]</scope>
    <source>
        <strain evidence="1 2">IPX-CK</strain>
    </source>
</reference>
<dbReference type="InterPro" id="IPR029063">
    <property type="entry name" value="SAM-dependent_MTases_sf"/>
</dbReference>